<proteinExistence type="predicted"/>
<evidence type="ECO:0000259" key="1">
    <source>
        <dbReference type="SMART" id="SM00464"/>
    </source>
</evidence>
<evidence type="ECO:0000313" key="3">
    <source>
        <dbReference type="Proteomes" id="UP000319383"/>
    </source>
</evidence>
<reference evidence="2 3" key="1">
    <citation type="submission" date="2019-02" db="EMBL/GenBank/DDBJ databases">
        <title>Deep-cultivation of Planctomycetes and their phenomic and genomic characterization uncovers novel biology.</title>
        <authorList>
            <person name="Wiegand S."/>
            <person name="Jogler M."/>
            <person name="Boedeker C."/>
            <person name="Pinto D."/>
            <person name="Vollmers J."/>
            <person name="Rivas-Marin E."/>
            <person name="Kohn T."/>
            <person name="Peeters S.H."/>
            <person name="Heuer A."/>
            <person name="Rast P."/>
            <person name="Oberbeckmann S."/>
            <person name="Bunk B."/>
            <person name="Jeske O."/>
            <person name="Meyerdierks A."/>
            <person name="Storesund J.E."/>
            <person name="Kallscheuer N."/>
            <person name="Luecker S."/>
            <person name="Lage O.M."/>
            <person name="Pohl T."/>
            <person name="Merkel B.J."/>
            <person name="Hornburger P."/>
            <person name="Mueller R.-W."/>
            <person name="Bruemmer F."/>
            <person name="Labrenz M."/>
            <person name="Spormann A.M."/>
            <person name="Op den Camp H."/>
            <person name="Overmann J."/>
            <person name="Amann R."/>
            <person name="Jetten M.S.M."/>
            <person name="Mascher T."/>
            <person name="Medema M.H."/>
            <person name="Devos D.P."/>
            <person name="Kaster A.-K."/>
            <person name="Ovreas L."/>
            <person name="Rohde M."/>
            <person name="Galperin M.Y."/>
            <person name="Jogler C."/>
        </authorList>
    </citation>
    <scope>NUCLEOTIDE SEQUENCE [LARGE SCALE GENOMIC DNA]</scope>
    <source>
        <strain evidence="2 3">Mal52</strain>
    </source>
</reference>
<dbReference type="Pfam" id="PF02190">
    <property type="entry name" value="LON_substr_bdg"/>
    <property type="match status" value="1"/>
</dbReference>
<dbReference type="RefSeq" id="WP_145374285.1">
    <property type="nucleotide sequence ID" value="NZ_CP036276.1"/>
</dbReference>
<name>A0A517ZID6_9PLAN</name>
<dbReference type="InterPro" id="IPR015947">
    <property type="entry name" value="PUA-like_sf"/>
</dbReference>
<dbReference type="GO" id="GO:0006508">
    <property type="term" value="P:proteolysis"/>
    <property type="evidence" value="ECO:0007669"/>
    <property type="project" value="UniProtKB-KW"/>
</dbReference>
<keyword evidence="3" id="KW-1185">Reference proteome</keyword>
<dbReference type="GO" id="GO:0008233">
    <property type="term" value="F:peptidase activity"/>
    <property type="evidence" value="ECO:0007669"/>
    <property type="project" value="UniProtKB-KW"/>
</dbReference>
<dbReference type="InterPro" id="IPR046336">
    <property type="entry name" value="Lon_prtase_N_sf"/>
</dbReference>
<protein>
    <submittedName>
        <fullName evidence="2">ATP-dependent protease La (LON) domain protein</fullName>
    </submittedName>
</protein>
<gene>
    <name evidence="2" type="ORF">Mal52_06640</name>
</gene>
<keyword evidence="2" id="KW-0378">Hydrolase</keyword>
<sequence length="220" mass="24802">MTHTTNTDVDQFSGALPIFTQPHFVLFPGTSQIIAVTTEPLRQMVADVLREQGRFAVALSSAVDDFVCVARIVTPTFFTPAANCIYIEGVCRARVLSRHPADDSYQQGMLEARPDHYVTTPVIDRRRRYEELLAAFRELFPHILRNDLFQLWADDQLALGELCDQIADQLPLAPSRKQALLAESNVDLRSDLLLAQLRELHRGQREATIEQSAIPQFSVN</sequence>
<evidence type="ECO:0000313" key="2">
    <source>
        <dbReference type="EMBL" id="QDU42209.1"/>
    </source>
</evidence>
<dbReference type="EMBL" id="CP036276">
    <property type="protein sequence ID" value="QDU42209.1"/>
    <property type="molecule type" value="Genomic_DNA"/>
</dbReference>
<accession>A0A517ZID6</accession>
<dbReference type="Proteomes" id="UP000319383">
    <property type="component" value="Chromosome"/>
</dbReference>
<dbReference type="SUPFAM" id="SSF88697">
    <property type="entry name" value="PUA domain-like"/>
    <property type="match status" value="1"/>
</dbReference>
<organism evidence="2 3">
    <name type="scientific">Symmachiella dynata</name>
    <dbReference type="NCBI Taxonomy" id="2527995"/>
    <lineage>
        <taxon>Bacteria</taxon>
        <taxon>Pseudomonadati</taxon>
        <taxon>Planctomycetota</taxon>
        <taxon>Planctomycetia</taxon>
        <taxon>Planctomycetales</taxon>
        <taxon>Planctomycetaceae</taxon>
        <taxon>Symmachiella</taxon>
    </lineage>
</organism>
<dbReference type="KEGG" id="sdyn:Mal52_06640"/>
<dbReference type="AlphaFoldDB" id="A0A517ZID6"/>
<feature type="domain" description="Lon N-terminal" evidence="1">
    <location>
        <begin position="15"/>
        <end position="199"/>
    </location>
</feature>
<dbReference type="SMART" id="SM00464">
    <property type="entry name" value="LON"/>
    <property type="match status" value="1"/>
</dbReference>
<keyword evidence="2" id="KW-0645">Protease</keyword>
<dbReference type="Gene3D" id="2.30.130.40">
    <property type="entry name" value="LON domain-like"/>
    <property type="match status" value="1"/>
</dbReference>
<dbReference type="InterPro" id="IPR003111">
    <property type="entry name" value="Lon_prtase_N"/>
</dbReference>